<dbReference type="PROSITE" id="PS50931">
    <property type="entry name" value="HTH_LYSR"/>
    <property type="match status" value="1"/>
</dbReference>
<keyword evidence="3" id="KW-0238">DNA-binding</keyword>
<dbReference type="FunFam" id="1.10.10.10:FF:000001">
    <property type="entry name" value="LysR family transcriptional regulator"/>
    <property type="match status" value="1"/>
</dbReference>
<keyword evidence="4" id="KW-0804">Transcription</keyword>
<keyword evidence="2" id="KW-0805">Transcription regulation</keyword>
<evidence type="ECO:0000256" key="3">
    <source>
        <dbReference type="ARBA" id="ARBA00023125"/>
    </source>
</evidence>
<proteinExistence type="inferred from homology"/>
<feature type="domain" description="HTH lysR-type" evidence="5">
    <location>
        <begin position="22"/>
        <end position="79"/>
    </location>
</feature>
<keyword evidence="7" id="KW-1185">Reference proteome</keyword>
<comment type="similarity">
    <text evidence="1">Belongs to the LysR transcriptional regulatory family.</text>
</comment>
<name>A0A7S6ZSA5_9GAMM</name>
<dbReference type="PANTHER" id="PTHR30419:SF8">
    <property type="entry name" value="NITROGEN ASSIMILATION TRANSCRIPTIONAL ACTIVATOR-RELATED"/>
    <property type="match status" value="1"/>
</dbReference>
<reference evidence="6 7" key="1">
    <citation type="submission" date="2020-10" db="EMBL/GenBank/DDBJ databases">
        <title>complete genome sequencing of Lysobacter sp. H21R20.</title>
        <authorList>
            <person name="Bae J.-W."/>
            <person name="Lee S.-Y."/>
        </authorList>
    </citation>
    <scope>NUCLEOTIDE SEQUENCE [LARGE SCALE GENOMIC DNA]</scope>
    <source>
        <strain evidence="6 7">H21R20</strain>
    </source>
</reference>
<dbReference type="InterPro" id="IPR036390">
    <property type="entry name" value="WH_DNA-bd_sf"/>
</dbReference>
<sequence length="321" mass="35098">MNANQFEGTRQPMVVFAYPAGMDIRQLRYFLAVVEHGSFTRAAAMTGRTQQALSKGIAALEQQLGARLFERGSRGARPTAVGRLLLDHARTADDTLRTFEQRLQELQTGTEGEIRIGTGPTAAGSVVAPAVLALRAAWPRLGVRVTGGVLPELLPALLARELDVVIALDTMLQTDPRLHRDLLVNDEYRIMASASHPLAGRAGLTAADLLDHPWVMGRRLGEVQTQFRQRFTDAGLSPPAQSLESSSLDFVRTLVRDGAYLTLLPTRLVHVELASRQCTRLAVPGFSWERPLVVYTRLGEPQSDPQARLLQALRNAAEQAG</sequence>
<dbReference type="PRINTS" id="PR00039">
    <property type="entry name" value="HTHLYSR"/>
</dbReference>
<evidence type="ECO:0000256" key="4">
    <source>
        <dbReference type="ARBA" id="ARBA00023163"/>
    </source>
</evidence>
<dbReference type="InterPro" id="IPR005119">
    <property type="entry name" value="LysR_subst-bd"/>
</dbReference>
<dbReference type="Pfam" id="PF03466">
    <property type="entry name" value="LysR_substrate"/>
    <property type="match status" value="1"/>
</dbReference>
<evidence type="ECO:0000313" key="6">
    <source>
        <dbReference type="EMBL" id="QOW19489.1"/>
    </source>
</evidence>
<protein>
    <submittedName>
        <fullName evidence="6">LysR family transcriptional regulator</fullName>
    </submittedName>
</protein>
<dbReference type="KEGG" id="lcic:INQ41_12925"/>
<evidence type="ECO:0000259" key="5">
    <source>
        <dbReference type="PROSITE" id="PS50931"/>
    </source>
</evidence>
<evidence type="ECO:0000313" key="7">
    <source>
        <dbReference type="Proteomes" id="UP000594059"/>
    </source>
</evidence>
<dbReference type="PANTHER" id="PTHR30419">
    <property type="entry name" value="HTH-TYPE TRANSCRIPTIONAL REGULATOR YBHD"/>
    <property type="match status" value="1"/>
</dbReference>
<dbReference type="SUPFAM" id="SSF46785">
    <property type="entry name" value="Winged helix' DNA-binding domain"/>
    <property type="match status" value="1"/>
</dbReference>
<dbReference type="RefSeq" id="WP_193985084.1">
    <property type="nucleotide sequence ID" value="NZ_CP063656.1"/>
</dbReference>
<dbReference type="Gene3D" id="1.10.10.10">
    <property type="entry name" value="Winged helix-like DNA-binding domain superfamily/Winged helix DNA-binding domain"/>
    <property type="match status" value="1"/>
</dbReference>
<dbReference type="AlphaFoldDB" id="A0A7S6ZSA5"/>
<dbReference type="GO" id="GO:0003677">
    <property type="term" value="F:DNA binding"/>
    <property type="evidence" value="ECO:0007669"/>
    <property type="project" value="UniProtKB-KW"/>
</dbReference>
<dbReference type="GO" id="GO:0005829">
    <property type="term" value="C:cytosol"/>
    <property type="evidence" value="ECO:0007669"/>
    <property type="project" value="TreeGrafter"/>
</dbReference>
<dbReference type="InterPro" id="IPR000847">
    <property type="entry name" value="LysR_HTH_N"/>
</dbReference>
<dbReference type="InterPro" id="IPR050950">
    <property type="entry name" value="HTH-type_LysR_regulators"/>
</dbReference>
<dbReference type="EMBL" id="CP063656">
    <property type="protein sequence ID" value="QOW19489.1"/>
    <property type="molecule type" value="Genomic_DNA"/>
</dbReference>
<dbReference type="Gene3D" id="3.40.190.10">
    <property type="entry name" value="Periplasmic binding protein-like II"/>
    <property type="match status" value="2"/>
</dbReference>
<evidence type="ECO:0000256" key="2">
    <source>
        <dbReference type="ARBA" id="ARBA00023015"/>
    </source>
</evidence>
<accession>A0A7S6ZSA5</accession>
<dbReference type="InterPro" id="IPR036388">
    <property type="entry name" value="WH-like_DNA-bd_sf"/>
</dbReference>
<dbReference type="Pfam" id="PF00126">
    <property type="entry name" value="HTH_1"/>
    <property type="match status" value="1"/>
</dbReference>
<evidence type="ECO:0000256" key="1">
    <source>
        <dbReference type="ARBA" id="ARBA00009437"/>
    </source>
</evidence>
<dbReference type="Proteomes" id="UP000594059">
    <property type="component" value="Chromosome"/>
</dbReference>
<organism evidence="6 7">
    <name type="scientific">Novilysobacter ciconiae</name>
    <dbReference type="NCBI Taxonomy" id="2781022"/>
    <lineage>
        <taxon>Bacteria</taxon>
        <taxon>Pseudomonadati</taxon>
        <taxon>Pseudomonadota</taxon>
        <taxon>Gammaproteobacteria</taxon>
        <taxon>Lysobacterales</taxon>
        <taxon>Lysobacteraceae</taxon>
        <taxon>Novilysobacter</taxon>
    </lineage>
</organism>
<dbReference type="SUPFAM" id="SSF53850">
    <property type="entry name" value="Periplasmic binding protein-like II"/>
    <property type="match status" value="1"/>
</dbReference>
<dbReference type="GO" id="GO:0003700">
    <property type="term" value="F:DNA-binding transcription factor activity"/>
    <property type="evidence" value="ECO:0007669"/>
    <property type="project" value="InterPro"/>
</dbReference>
<gene>
    <name evidence="6" type="ORF">INQ41_12925</name>
</gene>